<accession>A0A096AU50</accession>
<evidence type="ECO:0000313" key="6">
    <source>
        <dbReference type="Proteomes" id="UP000029538"/>
    </source>
</evidence>
<dbReference type="PANTHER" id="PTHR10434:SF9">
    <property type="entry name" value="PHOSPHOLIPID_GLYCEROL ACYLTRANSFERASE DOMAIN-CONTAINING PROTEIN"/>
    <property type="match status" value="1"/>
</dbReference>
<sequence length="184" mass="21430">MLKKLSSWLLFRVMGWKKEVEIDFPNKFIICLAPHTSNWDFLIGQLYGLSQGIKINFLMKKEWFFWPMGVIFKKMGGIPVYRSKHTSMTDRIAEHAIKAEKFGLCITPEGTRSLNPEWKKGFYYIALKAQIPILLYGADYETKTIVCKKSLVPSGNINEEFKMIKSYYKDFKGKHPELFTIGEI</sequence>
<keyword evidence="3 5" id="KW-0012">Acyltransferase</keyword>
<evidence type="ECO:0000256" key="2">
    <source>
        <dbReference type="ARBA" id="ARBA00022679"/>
    </source>
</evidence>
<dbReference type="GO" id="GO:0006654">
    <property type="term" value="P:phosphatidic acid biosynthetic process"/>
    <property type="evidence" value="ECO:0007669"/>
    <property type="project" value="TreeGrafter"/>
</dbReference>
<evidence type="ECO:0000313" key="5">
    <source>
        <dbReference type="EMBL" id="KGF50613.1"/>
    </source>
</evidence>
<dbReference type="InterPro" id="IPR002123">
    <property type="entry name" value="Plipid/glycerol_acylTrfase"/>
</dbReference>
<organism evidence="5 6">
    <name type="scientific">Prevotella disiens DNF00882</name>
    <dbReference type="NCBI Taxonomy" id="1401075"/>
    <lineage>
        <taxon>Bacteria</taxon>
        <taxon>Pseudomonadati</taxon>
        <taxon>Bacteroidota</taxon>
        <taxon>Bacteroidia</taxon>
        <taxon>Bacteroidales</taxon>
        <taxon>Prevotellaceae</taxon>
        <taxon>Prevotella</taxon>
    </lineage>
</organism>
<gene>
    <name evidence="5" type="ORF">HMPREF0654_00605</name>
</gene>
<dbReference type="GeneID" id="91082290"/>
<dbReference type="Proteomes" id="UP000029538">
    <property type="component" value="Unassembled WGS sequence"/>
</dbReference>
<comment type="pathway">
    <text evidence="1">Lipid metabolism.</text>
</comment>
<evidence type="ECO:0000256" key="1">
    <source>
        <dbReference type="ARBA" id="ARBA00005189"/>
    </source>
</evidence>
<dbReference type="EMBL" id="JRNR01000002">
    <property type="protein sequence ID" value="KGF50613.1"/>
    <property type="molecule type" value="Genomic_DNA"/>
</dbReference>
<protein>
    <submittedName>
        <fullName evidence="5">Acyltransferase</fullName>
    </submittedName>
</protein>
<comment type="caution">
    <text evidence="5">The sequence shown here is derived from an EMBL/GenBank/DDBJ whole genome shotgun (WGS) entry which is preliminary data.</text>
</comment>
<reference evidence="5 6" key="1">
    <citation type="submission" date="2014-07" db="EMBL/GenBank/DDBJ databases">
        <authorList>
            <person name="McCorrison J."/>
            <person name="Sanka R."/>
            <person name="Torralba M."/>
            <person name="Gillis M."/>
            <person name="Haft D.H."/>
            <person name="Methe B."/>
            <person name="Sutton G."/>
            <person name="Nelson K.E."/>
        </authorList>
    </citation>
    <scope>NUCLEOTIDE SEQUENCE [LARGE SCALE GENOMIC DNA]</scope>
    <source>
        <strain evidence="5 6">DNF00882</strain>
    </source>
</reference>
<dbReference type="GO" id="GO:0003841">
    <property type="term" value="F:1-acylglycerol-3-phosphate O-acyltransferase activity"/>
    <property type="evidence" value="ECO:0007669"/>
    <property type="project" value="TreeGrafter"/>
</dbReference>
<keyword evidence="2 5" id="KW-0808">Transferase</keyword>
<feature type="domain" description="Phospholipid/glycerol acyltransferase" evidence="4">
    <location>
        <begin position="29"/>
        <end position="138"/>
    </location>
</feature>
<name>A0A096AU50_9BACT</name>
<dbReference type="AlphaFoldDB" id="A0A096AU50"/>
<proteinExistence type="predicted"/>
<dbReference type="Pfam" id="PF01553">
    <property type="entry name" value="Acyltransferase"/>
    <property type="match status" value="1"/>
</dbReference>
<dbReference type="RefSeq" id="WP_004357505.1">
    <property type="nucleotide sequence ID" value="NZ_JRNR01000002.1"/>
</dbReference>
<evidence type="ECO:0000256" key="3">
    <source>
        <dbReference type="ARBA" id="ARBA00023315"/>
    </source>
</evidence>
<dbReference type="SUPFAM" id="SSF69593">
    <property type="entry name" value="Glycerol-3-phosphate (1)-acyltransferase"/>
    <property type="match status" value="1"/>
</dbReference>
<dbReference type="PANTHER" id="PTHR10434">
    <property type="entry name" value="1-ACYL-SN-GLYCEROL-3-PHOSPHATE ACYLTRANSFERASE"/>
    <property type="match status" value="1"/>
</dbReference>
<evidence type="ECO:0000259" key="4">
    <source>
        <dbReference type="SMART" id="SM00563"/>
    </source>
</evidence>
<dbReference type="SMART" id="SM00563">
    <property type="entry name" value="PlsC"/>
    <property type="match status" value="1"/>
</dbReference>